<dbReference type="EMBL" id="GBXM01105922">
    <property type="protein sequence ID" value="JAH02655.1"/>
    <property type="molecule type" value="Transcribed_RNA"/>
</dbReference>
<reference evidence="2" key="1">
    <citation type="submission" date="2014-11" db="EMBL/GenBank/DDBJ databases">
        <authorList>
            <person name="Amaro Gonzalez C."/>
        </authorList>
    </citation>
    <scope>NUCLEOTIDE SEQUENCE</scope>
</reference>
<keyword evidence="1" id="KW-0812">Transmembrane</keyword>
<evidence type="ECO:0000313" key="2">
    <source>
        <dbReference type="EMBL" id="JAH22617.1"/>
    </source>
</evidence>
<name>A0A0E9R1I1_ANGAN</name>
<dbReference type="AlphaFoldDB" id="A0A0E9R1I1"/>
<organism evidence="2">
    <name type="scientific">Anguilla anguilla</name>
    <name type="common">European freshwater eel</name>
    <name type="synonym">Muraena anguilla</name>
    <dbReference type="NCBI Taxonomy" id="7936"/>
    <lineage>
        <taxon>Eukaryota</taxon>
        <taxon>Metazoa</taxon>
        <taxon>Chordata</taxon>
        <taxon>Craniata</taxon>
        <taxon>Vertebrata</taxon>
        <taxon>Euteleostomi</taxon>
        <taxon>Actinopterygii</taxon>
        <taxon>Neopterygii</taxon>
        <taxon>Teleostei</taxon>
        <taxon>Anguilliformes</taxon>
        <taxon>Anguillidae</taxon>
        <taxon>Anguilla</taxon>
    </lineage>
</organism>
<accession>A0A0E9R1I1</accession>
<dbReference type="EMBL" id="GBXM01100187">
    <property type="protein sequence ID" value="JAH08390.1"/>
    <property type="molecule type" value="Transcribed_RNA"/>
</dbReference>
<protein>
    <submittedName>
        <fullName evidence="2">Uncharacterized protein</fullName>
    </submittedName>
</protein>
<feature type="transmembrane region" description="Helical" evidence="1">
    <location>
        <begin position="19"/>
        <end position="38"/>
    </location>
</feature>
<sequence length="47" mass="5434">MSCQLYSGCYRGIQECENILFLLGMYFCYFSLLLLTRVHGSIQALCM</sequence>
<reference evidence="2" key="2">
    <citation type="journal article" date="2015" name="Fish Shellfish Immunol.">
        <title>Early steps in the European eel (Anguilla anguilla)-Vibrio vulnificus interaction in the gills: Role of the RtxA13 toxin.</title>
        <authorList>
            <person name="Callol A."/>
            <person name="Pajuelo D."/>
            <person name="Ebbesson L."/>
            <person name="Teles M."/>
            <person name="MacKenzie S."/>
            <person name="Amaro C."/>
        </authorList>
    </citation>
    <scope>NUCLEOTIDE SEQUENCE</scope>
</reference>
<dbReference type="EMBL" id="GBXM01085960">
    <property type="protein sequence ID" value="JAH22617.1"/>
    <property type="molecule type" value="Transcribed_RNA"/>
</dbReference>
<evidence type="ECO:0000256" key="1">
    <source>
        <dbReference type="SAM" id="Phobius"/>
    </source>
</evidence>
<keyword evidence="1" id="KW-1133">Transmembrane helix</keyword>
<keyword evidence="1" id="KW-0472">Membrane</keyword>
<proteinExistence type="predicted"/>